<dbReference type="Pfam" id="PF12854">
    <property type="entry name" value="PPR_1"/>
    <property type="match status" value="2"/>
</dbReference>
<gene>
    <name evidence="4" type="ORF">NCGR_LOCUS24428</name>
</gene>
<feature type="repeat" description="PPR" evidence="3">
    <location>
        <begin position="489"/>
        <end position="523"/>
    </location>
</feature>
<organism evidence="4 5">
    <name type="scientific">Miscanthus lutarioriparius</name>
    <dbReference type="NCBI Taxonomy" id="422564"/>
    <lineage>
        <taxon>Eukaryota</taxon>
        <taxon>Viridiplantae</taxon>
        <taxon>Streptophyta</taxon>
        <taxon>Embryophyta</taxon>
        <taxon>Tracheophyta</taxon>
        <taxon>Spermatophyta</taxon>
        <taxon>Magnoliopsida</taxon>
        <taxon>Liliopsida</taxon>
        <taxon>Poales</taxon>
        <taxon>Poaceae</taxon>
        <taxon>PACMAD clade</taxon>
        <taxon>Panicoideae</taxon>
        <taxon>Andropogonodae</taxon>
        <taxon>Andropogoneae</taxon>
        <taxon>Saccharinae</taxon>
        <taxon>Miscanthus</taxon>
    </lineage>
</organism>
<dbReference type="InterPro" id="IPR011990">
    <property type="entry name" value="TPR-like_helical_dom_sf"/>
</dbReference>
<keyword evidence="2" id="KW-0809">Transit peptide</keyword>
<feature type="repeat" description="PPR" evidence="3">
    <location>
        <begin position="524"/>
        <end position="558"/>
    </location>
</feature>
<evidence type="ECO:0000313" key="5">
    <source>
        <dbReference type="Proteomes" id="UP000604825"/>
    </source>
</evidence>
<dbReference type="InterPro" id="IPR002885">
    <property type="entry name" value="PPR_rpt"/>
</dbReference>
<dbReference type="GO" id="GO:0006396">
    <property type="term" value="P:RNA processing"/>
    <property type="evidence" value="ECO:0007669"/>
    <property type="project" value="TreeGrafter"/>
</dbReference>
<dbReference type="PROSITE" id="PS51375">
    <property type="entry name" value="PPR"/>
    <property type="match status" value="10"/>
</dbReference>
<evidence type="ECO:0000256" key="2">
    <source>
        <dbReference type="ARBA" id="ARBA00022946"/>
    </source>
</evidence>
<dbReference type="PANTHER" id="PTHR47934:SF28">
    <property type="entry name" value="OS04G0488500 PROTEIN"/>
    <property type="match status" value="1"/>
</dbReference>
<dbReference type="SUPFAM" id="SSF48452">
    <property type="entry name" value="TPR-like"/>
    <property type="match status" value="1"/>
</dbReference>
<dbReference type="GO" id="GO:0007005">
    <property type="term" value="P:mitochondrion organization"/>
    <property type="evidence" value="ECO:0007669"/>
    <property type="project" value="TreeGrafter"/>
</dbReference>
<dbReference type="SUPFAM" id="SSF81901">
    <property type="entry name" value="HCP-like"/>
    <property type="match status" value="1"/>
</dbReference>
<evidence type="ECO:0000313" key="4">
    <source>
        <dbReference type="EMBL" id="CAD6236569.1"/>
    </source>
</evidence>
<protein>
    <recommendedName>
        <fullName evidence="6">Pentatricopeptide repeat-containing protein</fullName>
    </recommendedName>
</protein>
<evidence type="ECO:0008006" key="6">
    <source>
        <dbReference type="Google" id="ProtNLM"/>
    </source>
</evidence>
<keyword evidence="1" id="KW-0677">Repeat</keyword>
<feature type="repeat" description="PPR" evidence="3">
    <location>
        <begin position="299"/>
        <end position="333"/>
    </location>
</feature>
<reference evidence="4" key="1">
    <citation type="submission" date="2020-10" db="EMBL/GenBank/DDBJ databases">
        <authorList>
            <person name="Han B."/>
            <person name="Lu T."/>
            <person name="Zhao Q."/>
            <person name="Huang X."/>
            <person name="Zhao Y."/>
        </authorList>
    </citation>
    <scope>NUCLEOTIDE SEQUENCE</scope>
</reference>
<dbReference type="InterPro" id="IPR051114">
    <property type="entry name" value="Mito_RNA_Proc_CCM1"/>
</dbReference>
<dbReference type="Proteomes" id="UP000604825">
    <property type="component" value="Unassembled WGS sequence"/>
</dbReference>
<dbReference type="Gene3D" id="1.25.40.10">
    <property type="entry name" value="Tetratricopeptide repeat domain"/>
    <property type="match status" value="4"/>
</dbReference>
<dbReference type="PANTHER" id="PTHR47934">
    <property type="entry name" value="PENTATRICOPEPTIDE REPEAT-CONTAINING PROTEIN PET309, MITOCHONDRIAL"/>
    <property type="match status" value="1"/>
</dbReference>
<feature type="repeat" description="PPR" evidence="3">
    <location>
        <begin position="246"/>
        <end position="280"/>
    </location>
</feature>
<sequence>MKPPRLLPLLRRHLSSAADAAELASALSVVPSPDAKRDLAILLRRLGGCGLASALSSLPAPLPVSSALRLLQHILSDAHASASRHAEDLLSPRVSALLLPSLVADRASLPSARRLVSRLLSFNPLSVAAAAIADSDCTASADLLVRACLNSPAPGSLSRAADAFLELSTRGASPSIKTCNILVEALGCGGQLDVARKVFGEMRDGKTVAPDVHTYTVMIKALCRAGEIDAAFAMLAELRRSGIQPTVVTYNVLMDALCKSGRVEEAFRLKGEWLKAGKGHCSEVLKLFDEMASKGIKQTVVTYNLIAKALCKEGEMERAEQILDEMLLAGMMVHCSLFNSVVAWHLRGTGRLDLALRLIREMLARFLKPNDALMTACIQELCKRGNTKKQLKFGSKYWVKVEEILHLLDQMKSEGLKPDIVTYGTIIDGYCKAKDMHKANECLTELMKNGLRPNAVIYNALIGGYGRNGNISDAIGVLDTMKDNGIQPTPITYSSLMYWMCHAGLVEEAKAVFAQCIVKNIELGVIAYTIIIQGLCKIGKIDEAVMYFKEMHSRDIPPNRMTYTTLMFAYCKSGNNEEASKLFDEMVSIGIVPDSVSYNTLISGFCEVDSLDKMVESPAEMSSRVLKQDGCLYNAFVNGITTPWCQKEAVSSAE</sequence>
<dbReference type="EMBL" id="CAJGYO010000006">
    <property type="protein sequence ID" value="CAD6236569.1"/>
    <property type="molecule type" value="Genomic_DNA"/>
</dbReference>
<evidence type="ECO:0000256" key="1">
    <source>
        <dbReference type="ARBA" id="ARBA00022737"/>
    </source>
</evidence>
<dbReference type="GO" id="GO:0003729">
    <property type="term" value="F:mRNA binding"/>
    <property type="evidence" value="ECO:0007669"/>
    <property type="project" value="TreeGrafter"/>
</dbReference>
<dbReference type="NCBIfam" id="TIGR00756">
    <property type="entry name" value="PPR"/>
    <property type="match status" value="9"/>
</dbReference>
<evidence type="ECO:0000256" key="3">
    <source>
        <dbReference type="PROSITE-ProRule" id="PRU00708"/>
    </source>
</evidence>
<dbReference type="Pfam" id="PF13041">
    <property type="entry name" value="PPR_2"/>
    <property type="match status" value="2"/>
</dbReference>
<dbReference type="AlphaFoldDB" id="A0A811PB82"/>
<dbReference type="Pfam" id="PF01535">
    <property type="entry name" value="PPR"/>
    <property type="match status" value="2"/>
</dbReference>
<dbReference type="Pfam" id="PF13812">
    <property type="entry name" value="PPR_3"/>
    <property type="match status" value="1"/>
</dbReference>
<feature type="repeat" description="PPR" evidence="3">
    <location>
        <begin position="559"/>
        <end position="593"/>
    </location>
</feature>
<feature type="repeat" description="PPR" evidence="3">
    <location>
        <begin position="454"/>
        <end position="488"/>
    </location>
</feature>
<feature type="repeat" description="PPR" evidence="3">
    <location>
        <begin position="175"/>
        <end position="209"/>
    </location>
</feature>
<dbReference type="GO" id="GO:0005739">
    <property type="term" value="C:mitochondrion"/>
    <property type="evidence" value="ECO:0007669"/>
    <property type="project" value="TreeGrafter"/>
</dbReference>
<accession>A0A811PB82</accession>
<dbReference type="OrthoDB" id="185373at2759"/>
<name>A0A811PB82_9POAL</name>
<feature type="repeat" description="PPR" evidence="3">
    <location>
        <begin position="594"/>
        <end position="628"/>
    </location>
</feature>
<feature type="repeat" description="PPR" evidence="3">
    <location>
        <begin position="211"/>
        <end position="245"/>
    </location>
</feature>
<feature type="repeat" description="PPR" evidence="3">
    <location>
        <begin position="419"/>
        <end position="453"/>
    </location>
</feature>
<proteinExistence type="predicted"/>
<comment type="caution">
    <text evidence="4">The sequence shown here is derived from an EMBL/GenBank/DDBJ whole genome shotgun (WGS) entry which is preliminary data.</text>
</comment>
<keyword evidence="5" id="KW-1185">Reference proteome</keyword>